<protein>
    <submittedName>
        <fullName evidence="1">6868_t:CDS:1</fullName>
    </submittedName>
</protein>
<evidence type="ECO:0000313" key="1">
    <source>
        <dbReference type="EMBL" id="CAG8602199.1"/>
    </source>
</evidence>
<dbReference type="EMBL" id="CAJVPM010014628">
    <property type="protein sequence ID" value="CAG8602199.1"/>
    <property type="molecule type" value="Genomic_DNA"/>
</dbReference>
<organism evidence="1 2">
    <name type="scientific">Scutellospora calospora</name>
    <dbReference type="NCBI Taxonomy" id="85575"/>
    <lineage>
        <taxon>Eukaryota</taxon>
        <taxon>Fungi</taxon>
        <taxon>Fungi incertae sedis</taxon>
        <taxon>Mucoromycota</taxon>
        <taxon>Glomeromycotina</taxon>
        <taxon>Glomeromycetes</taxon>
        <taxon>Diversisporales</taxon>
        <taxon>Gigasporaceae</taxon>
        <taxon>Scutellospora</taxon>
    </lineage>
</organism>
<keyword evidence="2" id="KW-1185">Reference proteome</keyword>
<dbReference type="Proteomes" id="UP000789860">
    <property type="component" value="Unassembled WGS sequence"/>
</dbReference>
<accession>A0ACA9MNH2</accession>
<name>A0ACA9MNH2_9GLOM</name>
<evidence type="ECO:0000313" key="2">
    <source>
        <dbReference type="Proteomes" id="UP000789860"/>
    </source>
</evidence>
<sequence length="121" mass="12738">LFACSQATPIRRADDKAKATLKKLDGSVEFTQDSANINASLLFNEGFDSNDTTIYFVQIGQTGQTGQIGPASFASLGIPITPPKAGPFNGALPANISLIIGQPLIILKNTDTLDSATIEKE</sequence>
<feature type="non-terminal residue" evidence="1">
    <location>
        <position position="1"/>
    </location>
</feature>
<proteinExistence type="predicted"/>
<comment type="caution">
    <text evidence="1">The sequence shown here is derived from an EMBL/GenBank/DDBJ whole genome shotgun (WGS) entry which is preliminary data.</text>
</comment>
<gene>
    <name evidence="1" type="ORF">SCALOS_LOCUS6965</name>
</gene>
<reference evidence="1" key="1">
    <citation type="submission" date="2021-06" db="EMBL/GenBank/DDBJ databases">
        <authorList>
            <person name="Kallberg Y."/>
            <person name="Tangrot J."/>
            <person name="Rosling A."/>
        </authorList>
    </citation>
    <scope>NUCLEOTIDE SEQUENCE</scope>
    <source>
        <strain evidence="1">AU212A</strain>
    </source>
</reference>